<keyword evidence="5 9" id="KW-0808">Transferase</keyword>
<organism evidence="11 12">
    <name type="scientific">Syntrophobacter fumaroxidans (strain DSM 10017 / MPOB)</name>
    <dbReference type="NCBI Taxonomy" id="335543"/>
    <lineage>
        <taxon>Bacteria</taxon>
        <taxon>Pseudomonadati</taxon>
        <taxon>Thermodesulfobacteriota</taxon>
        <taxon>Syntrophobacteria</taxon>
        <taxon>Syntrophobacterales</taxon>
        <taxon>Syntrophobacteraceae</taxon>
        <taxon>Syntrophobacter</taxon>
    </lineage>
</organism>
<evidence type="ECO:0000256" key="3">
    <source>
        <dbReference type="ARBA" id="ARBA00022490"/>
    </source>
</evidence>
<dbReference type="SUPFAM" id="SSF53155">
    <property type="entry name" value="Methylated DNA-protein cysteine methyltransferase domain"/>
    <property type="match status" value="1"/>
</dbReference>
<evidence type="ECO:0000313" key="12">
    <source>
        <dbReference type="Proteomes" id="UP000001784"/>
    </source>
</evidence>
<dbReference type="InterPro" id="IPR036631">
    <property type="entry name" value="MGMT_N_sf"/>
</dbReference>
<comment type="catalytic activity">
    <reaction evidence="8 9">
        <text>a 6-O-methyl-2'-deoxyguanosine in DNA + L-cysteinyl-[protein] = S-methyl-L-cysteinyl-[protein] + a 2'-deoxyguanosine in DNA</text>
        <dbReference type="Rhea" id="RHEA:24000"/>
        <dbReference type="Rhea" id="RHEA-COMP:10131"/>
        <dbReference type="Rhea" id="RHEA-COMP:10132"/>
        <dbReference type="Rhea" id="RHEA-COMP:11367"/>
        <dbReference type="Rhea" id="RHEA-COMP:11368"/>
        <dbReference type="ChEBI" id="CHEBI:29950"/>
        <dbReference type="ChEBI" id="CHEBI:82612"/>
        <dbReference type="ChEBI" id="CHEBI:85445"/>
        <dbReference type="ChEBI" id="CHEBI:85448"/>
        <dbReference type="EC" id="2.1.1.63"/>
    </reaction>
</comment>
<sequence>MHEERLAIFQSTFKSRLGWVVLASTARGVCLLHLFGGDKPLEKDVENLILRAYPNGSVRSSPLPPLLAAARDAVSAYLEQGVPLPPIALDLPGGTPFQQTVWAELQSIPFGETRTYGEIARRIGRRQASRAVGQACGRNPAAIIVPCHRVLGAGGRLGGYSGGLEIKKALLDIERHGRQA</sequence>
<dbReference type="Proteomes" id="UP000001784">
    <property type="component" value="Chromosome"/>
</dbReference>
<reference evidence="11 12" key="1">
    <citation type="submission" date="2006-10" db="EMBL/GenBank/DDBJ databases">
        <title>Complete sequence of Syntrophobacter fumaroxidans MPOB.</title>
        <authorList>
            <consortium name="US DOE Joint Genome Institute"/>
            <person name="Copeland A."/>
            <person name="Lucas S."/>
            <person name="Lapidus A."/>
            <person name="Barry K."/>
            <person name="Detter J.C."/>
            <person name="Glavina del Rio T."/>
            <person name="Hammon N."/>
            <person name="Israni S."/>
            <person name="Pitluck S."/>
            <person name="Goltsman E.G."/>
            <person name="Martinez M."/>
            <person name="Schmutz J."/>
            <person name="Larimer F."/>
            <person name="Land M."/>
            <person name="Hauser L."/>
            <person name="Kyrpides N."/>
            <person name="Kim E."/>
            <person name="Boone D.R."/>
            <person name="Brockman F."/>
            <person name="Culley D."/>
            <person name="Ferry J."/>
            <person name="Gunsalus R."/>
            <person name="McInerney M.J."/>
            <person name="Morrison M."/>
            <person name="Plugge C."/>
            <person name="Rohlin L."/>
            <person name="Scholten J."/>
            <person name="Sieber J."/>
            <person name="Stams A.J.M."/>
            <person name="Worm P."/>
            <person name="Henstra A.M."/>
            <person name="Richardson P."/>
        </authorList>
    </citation>
    <scope>NUCLEOTIDE SEQUENCE [LARGE SCALE GENOMIC DNA]</scope>
    <source>
        <strain evidence="12">DSM 10017 / MPOB</strain>
    </source>
</reference>
<dbReference type="KEGG" id="sfu:Sfum_1733"/>
<evidence type="ECO:0000256" key="5">
    <source>
        <dbReference type="ARBA" id="ARBA00022679"/>
    </source>
</evidence>
<dbReference type="Gene3D" id="3.30.160.70">
    <property type="entry name" value="Methylated DNA-protein cysteine methyltransferase domain"/>
    <property type="match status" value="1"/>
</dbReference>
<dbReference type="InterPro" id="IPR036217">
    <property type="entry name" value="MethylDNA_cys_MeTrfase_DNAb"/>
</dbReference>
<name>A0LJ18_SYNFM</name>
<evidence type="ECO:0000256" key="2">
    <source>
        <dbReference type="ARBA" id="ARBA00008711"/>
    </source>
</evidence>
<dbReference type="InterPro" id="IPR023546">
    <property type="entry name" value="MGMT"/>
</dbReference>
<dbReference type="AlphaFoldDB" id="A0LJ18"/>
<dbReference type="CDD" id="cd06445">
    <property type="entry name" value="ATase"/>
    <property type="match status" value="1"/>
</dbReference>
<dbReference type="eggNOG" id="COG0350">
    <property type="taxonomic scope" value="Bacteria"/>
</dbReference>
<dbReference type="PANTHER" id="PTHR10815">
    <property type="entry name" value="METHYLATED-DNA--PROTEIN-CYSTEINE METHYLTRANSFERASE"/>
    <property type="match status" value="1"/>
</dbReference>
<dbReference type="RefSeq" id="WP_011698590.1">
    <property type="nucleotide sequence ID" value="NC_008554.1"/>
</dbReference>
<dbReference type="PANTHER" id="PTHR10815:SF5">
    <property type="entry name" value="METHYLATED-DNA--PROTEIN-CYSTEINE METHYLTRANSFERASE"/>
    <property type="match status" value="1"/>
</dbReference>
<comment type="function">
    <text evidence="9">Involved in the cellular defense against the biological effects of O6-methylguanine (O6-MeG) and O4-methylthymine (O4-MeT) in DNA. Repairs the methylated nucleobase in DNA by stoichiometrically transferring the methyl group to a cysteine residue in the enzyme. This is a suicide reaction: the enzyme is irreversibly inactivated.</text>
</comment>
<dbReference type="InterPro" id="IPR014048">
    <property type="entry name" value="MethylDNA_cys_MeTrfase_DNA-bd"/>
</dbReference>
<accession>A0LJ18</accession>
<dbReference type="Gene3D" id="1.10.10.10">
    <property type="entry name" value="Winged helix-like DNA-binding domain superfamily/Winged helix DNA-binding domain"/>
    <property type="match status" value="1"/>
</dbReference>
<proteinExistence type="inferred from homology"/>
<keyword evidence="6 9" id="KW-0227">DNA damage</keyword>
<evidence type="ECO:0000256" key="7">
    <source>
        <dbReference type="ARBA" id="ARBA00023204"/>
    </source>
</evidence>
<dbReference type="InParanoid" id="A0LJ18"/>
<dbReference type="STRING" id="335543.Sfum_1733"/>
<comment type="subcellular location">
    <subcellularLocation>
        <location evidence="9">Cytoplasm</location>
    </subcellularLocation>
</comment>
<evidence type="ECO:0000256" key="8">
    <source>
        <dbReference type="ARBA" id="ARBA00049348"/>
    </source>
</evidence>
<dbReference type="GO" id="GO:0006307">
    <property type="term" value="P:DNA alkylation repair"/>
    <property type="evidence" value="ECO:0007669"/>
    <property type="project" value="UniProtKB-UniRule"/>
</dbReference>
<evidence type="ECO:0000259" key="10">
    <source>
        <dbReference type="Pfam" id="PF01035"/>
    </source>
</evidence>
<evidence type="ECO:0000313" key="11">
    <source>
        <dbReference type="EMBL" id="ABK17420.1"/>
    </source>
</evidence>
<protein>
    <recommendedName>
        <fullName evidence="9">Methylated-DNA--protein-cysteine methyltransferase</fullName>
        <ecNumber evidence="9">2.1.1.63</ecNumber>
    </recommendedName>
    <alternativeName>
        <fullName evidence="9">6-O-methylguanine-DNA methyltransferase</fullName>
        <shortName evidence="9">MGMT</shortName>
    </alternativeName>
    <alternativeName>
        <fullName evidence="9">O-6-methylguanine-DNA-alkyltransferase</fullName>
    </alternativeName>
</protein>
<comment type="similarity">
    <text evidence="2 9">Belongs to the MGMT family.</text>
</comment>
<dbReference type="GO" id="GO:0005737">
    <property type="term" value="C:cytoplasm"/>
    <property type="evidence" value="ECO:0007669"/>
    <property type="project" value="UniProtKB-SubCell"/>
</dbReference>
<dbReference type="FunFam" id="1.10.10.10:FF:000214">
    <property type="entry name" value="Methylated-DNA--protein-cysteine methyltransferase"/>
    <property type="match status" value="1"/>
</dbReference>
<dbReference type="InterPro" id="IPR036388">
    <property type="entry name" value="WH-like_DNA-bd_sf"/>
</dbReference>
<dbReference type="Pfam" id="PF01035">
    <property type="entry name" value="DNA_binding_1"/>
    <property type="match status" value="1"/>
</dbReference>
<keyword evidence="12" id="KW-1185">Reference proteome</keyword>
<dbReference type="GO" id="GO:0003908">
    <property type="term" value="F:methylated-DNA-[protein]-cysteine S-methyltransferase activity"/>
    <property type="evidence" value="ECO:0007669"/>
    <property type="project" value="UniProtKB-UniRule"/>
</dbReference>
<feature type="domain" description="Methylated-DNA-[protein]-cysteine S-methyltransferase DNA binding" evidence="10">
    <location>
        <begin position="96"/>
        <end position="175"/>
    </location>
</feature>
<dbReference type="OrthoDB" id="9802228at2"/>
<dbReference type="PROSITE" id="PS00374">
    <property type="entry name" value="MGMT"/>
    <property type="match status" value="1"/>
</dbReference>
<gene>
    <name evidence="11" type="ordered locus">Sfum_1733</name>
</gene>
<comment type="miscellaneous">
    <text evidence="9">This enzyme catalyzes only one turnover and therefore is not strictly catalytic. According to one definition, an enzyme is a biocatalyst that acts repeatedly and over many reaction cycles.</text>
</comment>
<keyword evidence="7 9" id="KW-0234">DNA repair</keyword>
<evidence type="ECO:0000256" key="9">
    <source>
        <dbReference type="HAMAP-Rule" id="MF_00772"/>
    </source>
</evidence>
<dbReference type="HOGENOM" id="CLU_000445_52_2_7"/>
<dbReference type="EMBL" id="CP000478">
    <property type="protein sequence ID" value="ABK17420.1"/>
    <property type="molecule type" value="Genomic_DNA"/>
</dbReference>
<keyword evidence="3 9" id="KW-0963">Cytoplasm</keyword>
<keyword evidence="4 9" id="KW-0489">Methyltransferase</keyword>
<dbReference type="InterPro" id="IPR001497">
    <property type="entry name" value="MethylDNA_cys_MeTrfase_AS"/>
</dbReference>
<evidence type="ECO:0000256" key="6">
    <source>
        <dbReference type="ARBA" id="ARBA00022763"/>
    </source>
</evidence>
<evidence type="ECO:0000256" key="1">
    <source>
        <dbReference type="ARBA" id="ARBA00001286"/>
    </source>
</evidence>
<dbReference type="HAMAP" id="MF_00772">
    <property type="entry name" value="OGT"/>
    <property type="match status" value="1"/>
</dbReference>
<comment type="catalytic activity">
    <reaction evidence="1 9">
        <text>a 4-O-methyl-thymidine in DNA + L-cysteinyl-[protein] = a thymidine in DNA + S-methyl-L-cysteinyl-[protein]</text>
        <dbReference type="Rhea" id="RHEA:53428"/>
        <dbReference type="Rhea" id="RHEA-COMP:10131"/>
        <dbReference type="Rhea" id="RHEA-COMP:10132"/>
        <dbReference type="Rhea" id="RHEA-COMP:13555"/>
        <dbReference type="Rhea" id="RHEA-COMP:13556"/>
        <dbReference type="ChEBI" id="CHEBI:29950"/>
        <dbReference type="ChEBI" id="CHEBI:82612"/>
        <dbReference type="ChEBI" id="CHEBI:137386"/>
        <dbReference type="ChEBI" id="CHEBI:137387"/>
        <dbReference type="EC" id="2.1.1.63"/>
    </reaction>
</comment>
<dbReference type="GO" id="GO:0032259">
    <property type="term" value="P:methylation"/>
    <property type="evidence" value="ECO:0007669"/>
    <property type="project" value="UniProtKB-KW"/>
</dbReference>
<dbReference type="EC" id="2.1.1.63" evidence="9"/>
<evidence type="ECO:0000256" key="4">
    <source>
        <dbReference type="ARBA" id="ARBA00022603"/>
    </source>
</evidence>
<dbReference type="NCBIfam" id="TIGR00589">
    <property type="entry name" value="ogt"/>
    <property type="match status" value="1"/>
</dbReference>
<feature type="active site" description="Nucleophile; methyl group acceptor" evidence="9">
    <location>
        <position position="147"/>
    </location>
</feature>
<dbReference type="SUPFAM" id="SSF46767">
    <property type="entry name" value="Methylated DNA-protein cysteine methyltransferase, C-terminal domain"/>
    <property type="match status" value="1"/>
</dbReference>